<dbReference type="SUPFAM" id="SSF53448">
    <property type="entry name" value="Nucleotide-diphospho-sugar transferases"/>
    <property type="match status" value="1"/>
</dbReference>
<sequence length="202" mass="20931">MPSSPEHRIAALVLAAGGSRRLGRPKQLLPYGSGVLLDAVLGTAREAGFDQIVLALGGAGDAVRRSVDTSGCDVVDNPSYADGCSSSIAAAMPALHPQTEALVLLLGDQPGVTPASVHALLAGRGDSSLAVCQYDDGVGHPFAFHRSLFPLLAQLHGDKAVWKLLEQRAADVVEVAIPGPVPLDVDTEDDYRQVLAALRGTP</sequence>
<dbReference type="Pfam" id="PF12804">
    <property type="entry name" value="NTP_transf_3"/>
    <property type="match status" value="1"/>
</dbReference>
<dbReference type="InterPro" id="IPR025877">
    <property type="entry name" value="MobA-like_NTP_Trfase"/>
</dbReference>
<dbReference type="CDD" id="cd04182">
    <property type="entry name" value="GT_2_like_f"/>
    <property type="match status" value="1"/>
</dbReference>
<reference evidence="2 3" key="1">
    <citation type="submission" date="2022-03" db="EMBL/GenBank/DDBJ databases">
        <title>Isotopic signatures of nitrous oxide derived from detoxification processes.</title>
        <authorList>
            <person name="Behrendt U."/>
            <person name="Buchen C."/>
            <person name="Well R."/>
            <person name="Ulrich A."/>
            <person name="Rohe L."/>
            <person name="Kolb S."/>
            <person name="Schloter M."/>
            <person name="Horn M.A."/>
            <person name="Augustin J."/>
        </authorList>
    </citation>
    <scope>NUCLEOTIDE SEQUENCE [LARGE SCALE GENOMIC DNA]</scope>
    <source>
        <strain evidence="2 3">S4-C24</strain>
    </source>
</reference>
<dbReference type="InterPro" id="IPR029044">
    <property type="entry name" value="Nucleotide-diphossugar_trans"/>
</dbReference>
<dbReference type="Proteomes" id="UP000829069">
    <property type="component" value="Chromosome"/>
</dbReference>
<dbReference type="EMBL" id="CP093326">
    <property type="protein sequence ID" value="UNK45075.1"/>
    <property type="molecule type" value="Genomic_DNA"/>
</dbReference>
<evidence type="ECO:0000313" key="2">
    <source>
        <dbReference type="EMBL" id="UNK45075.1"/>
    </source>
</evidence>
<name>A0ABY3W4E7_9MICC</name>
<dbReference type="RefSeq" id="WP_241913360.1">
    <property type="nucleotide sequence ID" value="NZ_CP093326.1"/>
</dbReference>
<dbReference type="Gene3D" id="3.90.550.10">
    <property type="entry name" value="Spore Coat Polysaccharide Biosynthesis Protein SpsA, Chain A"/>
    <property type="match status" value="1"/>
</dbReference>
<keyword evidence="3" id="KW-1185">Reference proteome</keyword>
<proteinExistence type="predicted"/>
<organism evidence="2 3">
    <name type="scientific">Arthrobacter sulfonylureivorans</name>
    <dbReference type="NCBI Taxonomy" id="2486855"/>
    <lineage>
        <taxon>Bacteria</taxon>
        <taxon>Bacillati</taxon>
        <taxon>Actinomycetota</taxon>
        <taxon>Actinomycetes</taxon>
        <taxon>Micrococcales</taxon>
        <taxon>Micrococcaceae</taxon>
        <taxon>Arthrobacter</taxon>
    </lineage>
</organism>
<protein>
    <submittedName>
        <fullName evidence="2">Nucleotidyltransferase family protein</fullName>
    </submittedName>
</protein>
<dbReference type="PANTHER" id="PTHR43777">
    <property type="entry name" value="MOLYBDENUM COFACTOR CYTIDYLYLTRANSFERASE"/>
    <property type="match status" value="1"/>
</dbReference>
<gene>
    <name evidence="2" type="ORF">MNQ99_14160</name>
</gene>
<evidence type="ECO:0000259" key="1">
    <source>
        <dbReference type="Pfam" id="PF12804"/>
    </source>
</evidence>
<feature type="domain" description="MobA-like NTP transferase" evidence="1">
    <location>
        <begin position="11"/>
        <end position="168"/>
    </location>
</feature>
<dbReference type="PANTHER" id="PTHR43777:SF1">
    <property type="entry name" value="MOLYBDENUM COFACTOR CYTIDYLYLTRANSFERASE"/>
    <property type="match status" value="1"/>
</dbReference>
<evidence type="ECO:0000313" key="3">
    <source>
        <dbReference type="Proteomes" id="UP000829069"/>
    </source>
</evidence>
<accession>A0ABY3W4E7</accession>